<sequence length="97" mass="10700">MHLKVAVILVLLSAASVLSRSFRGPGMVSTNCCTKVSRKPIPFLITHYRIQPELSPCVEAIIFYTVEKGPLCADPTARWVAKRIKAIKAQTNGDNFN</sequence>
<keyword evidence="1" id="KW-0202">Cytokine</keyword>
<dbReference type="GO" id="GO:0006955">
    <property type="term" value="P:immune response"/>
    <property type="evidence" value="ECO:0007669"/>
    <property type="project" value="InterPro"/>
</dbReference>
<dbReference type="PANTHER" id="PTHR12015">
    <property type="entry name" value="SMALL INDUCIBLE CYTOKINE A"/>
    <property type="match status" value="1"/>
</dbReference>
<feature type="signal peptide" evidence="2">
    <location>
        <begin position="1"/>
        <end position="19"/>
    </location>
</feature>
<feature type="chain" id="PRO_5004268278" evidence="2">
    <location>
        <begin position="20"/>
        <end position="97"/>
    </location>
</feature>
<dbReference type="Pfam" id="PF00048">
    <property type="entry name" value="IL8"/>
    <property type="match status" value="1"/>
</dbReference>
<reference evidence="4" key="1">
    <citation type="journal article" date="2005" name="Immunogenetics">
        <title>Molecular cloning and preliminary expression analysis of banded dogfish (Triakis scyllia) CC chemokine cDNAs by use of suppression subtractive hybridization.</title>
        <authorList>
            <person name="Inoue Y."/>
            <person name="Saito T."/>
            <person name="Endo M."/>
            <person name="Haruta C."/>
            <person name="Nakai T."/>
            <person name="Moritomo T."/>
            <person name="Nakanishi T."/>
        </authorList>
    </citation>
    <scope>NUCLEOTIDE SEQUENCE</scope>
</reference>
<name>Q65YY0_TRISC</name>
<evidence type="ECO:0000256" key="2">
    <source>
        <dbReference type="SAM" id="SignalP"/>
    </source>
</evidence>
<proteinExistence type="predicted"/>
<dbReference type="CDD" id="cd00272">
    <property type="entry name" value="Chemokine_CC"/>
    <property type="match status" value="1"/>
</dbReference>
<dbReference type="AlphaFoldDB" id="Q65YY0"/>
<organism evidence="4">
    <name type="scientific">Triakis scyllium</name>
    <name type="common">Banded houndshark</name>
    <name type="synonym">Hemigaleus pingi</name>
    <dbReference type="NCBI Taxonomy" id="30494"/>
    <lineage>
        <taxon>Eukaryota</taxon>
        <taxon>Metazoa</taxon>
        <taxon>Chordata</taxon>
        <taxon>Craniata</taxon>
        <taxon>Vertebrata</taxon>
        <taxon>Chondrichthyes</taxon>
        <taxon>Elasmobranchii</taxon>
        <taxon>Galeomorphii</taxon>
        <taxon>Galeoidea</taxon>
        <taxon>Carcharhiniformes</taxon>
        <taxon>Triakidae</taxon>
        <taxon>Triakis</taxon>
    </lineage>
</organism>
<dbReference type="GO" id="GO:0008009">
    <property type="term" value="F:chemokine activity"/>
    <property type="evidence" value="ECO:0007669"/>
    <property type="project" value="InterPro"/>
</dbReference>
<dbReference type="InterPro" id="IPR039809">
    <property type="entry name" value="Chemokine_b/g/d"/>
</dbReference>
<dbReference type="PANTHER" id="PTHR12015:SF165">
    <property type="entry name" value="CHEMOKINE (C-C MOTIF) LIGAND 34A, DUPLICATE 4-RELATED"/>
    <property type="match status" value="1"/>
</dbReference>
<dbReference type="SUPFAM" id="SSF54117">
    <property type="entry name" value="Interleukin 8-like chemokines"/>
    <property type="match status" value="1"/>
</dbReference>
<protein>
    <submittedName>
        <fullName evidence="4">CC chemokine</fullName>
    </submittedName>
</protein>
<evidence type="ECO:0000259" key="3">
    <source>
        <dbReference type="SMART" id="SM00199"/>
    </source>
</evidence>
<evidence type="ECO:0000256" key="1">
    <source>
        <dbReference type="ARBA" id="ARBA00022514"/>
    </source>
</evidence>
<feature type="domain" description="Chemokine interleukin-8-like" evidence="3">
    <location>
        <begin position="29"/>
        <end position="87"/>
    </location>
</feature>
<dbReference type="InterPro" id="IPR036048">
    <property type="entry name" value="Interleukin_8-like_sf"/>
</dbReference>
<dbReference type="InterPro" id="IPR001811">
    <property type="entry name" value="Chemokine_IL8-like_dom"/>
</dbReference>
<dbReference type="Gene3D" id="2.40.50.40">
    <property type="match status" value="1"/>
</dbReference>
<evidence type="ECO:0000313" key="4">
    <source>
        <dbReference type="EMBL" id="BAD51711.1"/>
    </source>
</evidence>
<accession>Q65YY0</accession>
<dbReference type="SMART" id="SM00199">
    <property type="entry name" value="SCY"/>
    <property type="match status" value="1"/>
</dbReference>
<keyword evidence="2" id="KW-0732">Signal</keyword>
<dbReference type="EMBL" id="AB174767">
    <property type="protein sequence ID" value="BAD51711.1"/>
    <property type="molecule type" value="Genomic_DNA"/>
</dbReference>
<dbReference type="GO" id="GO:0005615">
    <property type="term" value="C:extracellular space"/>
    <property type="evidence" value="ECO:0007669"/>
    <property type="project" value="UniProtKB-KW"/>
</dbReference>